<keyword evidence="1" id="KW-0489">Methyltransferase</keyword>
<dbReference type="Proteomes" id="UP000198825">
    <property type="component" value="Chromosome I"/>
</dbReference>
<dbReference type="RefSeq" id="WP_091080856.1">
    <property type="nucleotide sequence ID" value="NZ_LT629799.1"/>
</dbReference>
<dbReference type="Pfam" id="PF13578">
    <property type="entry name" value="Methyltransf_24"/>
    <property type="match status" value="1"/>
</dbReference>
<proteinExistence type="predicted"/>
<evidence type="ECO:0000313" key="2">
    <source>
        <dbReference type="Proteomes" id="UP000198825"/>
    </source>
</evidence>
<protein>
    <submittedName>
        <fullName evidence="1">Methyltransferase domain-containing protein</fullName>
    </submittedName>
</protein>
<dbReference type="SUPFAM" id="SSF53335">
    <property type="entry name" value="S-adenosyl-L-methionine-dependent methyltransferases"/>
    <property type="match status" value="1"/>
</dbReference>
<evidence type="ECO:0000313" key="1">
    <source>
        <dbReference type="EMBL" id="SDV01713.1"/>
    </source>
</evidence>
<reference evidence="2" key="1">
    <citation type="submission" date="2016-10" db="EMBL/GenBank/DDBJ databases">
        <authorList>
            <person name="Varghese N."/>
            <person name="Submissions S."/>
        </authorList>
    </citation>
    <scope>NUCLEOTIDE SEQUENCE [LARGE SCALE GENOMIC DNA]</scope>
    <source>
        <strain evidence="2">DSM 21743</strain>
    </source>
</reference>
<dbReference type="InterPro" id="IPR029063">
    <property type="entry name" value="SAM-dependent_MTases_sf"/>
</dbReference>
<dbReference type="GO" id="GO:0008168">
    <property type="term" value="F:methyltransferase activity"/>
    <property type="evidence" value="ECO:0007669"/>
    <property type="project" value="UniProtKB-KW"/>
</dbReference>
<sequence>MPGTSVRSYADLPGWFRWIDKTMFDALLGAQRELPAGDLVELGCYLGRSAVVLGSHLRDGEHLVVVDLFGRDPADFEPPRAEHDAIRAENRRSYAALSRERFEEGYAAVHGSLPVVVTGTSGQVVDHVHPEGVRFLHLDAGHVHADVLADLRRARDLLQDEGVVVVGDHRAEHTPGVAAAVWEAVVVDGLRPFALSGNKLYGAWSSADRYVGALEDLVRDDPRYATEVQHVRGSGVLRVGQGRSTTASRPAGASLEELEGIADDVVSRVLSHSAIGGEGR</sequence>
<dbReference type="AlphaFoldDB" id="A0A1H2N841"/>
<keyword evidence="2" id="KW-1185">Reference proteome</keyword>
<dbReference type="GO" id="GO:0032259">
    <property type="term" value="P:methylation"/>
    <property type="evidence" value="ECO:0007669"/>
    <property type="project" value="UniProtKB-KW"/>
</dbReference>
<dbReference type="STRING" id="546874.SAMN04488544_3523"/>
<organism evidence="1 2">
    <name type="scientific">Microlunatus sagamiharensis</name>
    <dbReference type="NCBI Taxonomy" id="546874"/>
    <lineage>
        <taxon>Bacteria</taxon>
        <taxon>Bacillati</taxon>
        <taxon>Actinomycetota</taxon>
        <taxon>Actinomycetes</taxon>
        <taxon>Propionibacteriales</taxon>
        <taxon>Propionibacteriaceae</taxon>
        <taxon>Microlunatus</taxon>
    </lineage>
</organism>
<gene>
    <name evidence="1" type="ORF">SAMN04488544_3523</name>
</gene>
<dbReference type="OrthoDB" id="3346627at2"/>
<keyword evidence="1" id="KW-0808">Transferase</keyword>
<dbReference type="Gene3D" id="3.40.50.150">
    <property type="entry name" value="Vaccinia Virus protein VP39"/>
    <property type="match status" value="1"/>
</dbReference>
<name>A0A1H2N841_9ACTN</name>
<dbReference type="EMBL" id="LT629799">
    <property type="protein sequence ID" value="SDV01713.1"/>
    <property type="molecule type" value="Genomic_DNA"/>
</dbReference>
<accession>A0A1H2N841</accession>